<feature type="domain" description="PilZ" evidence="1">
    <location>
        <begin position="4"/>
        <end position="82"/>
    </location>
</feature>
<accession>A0A1E5XV61</accession>
<protein>
    <recommendedName>
        <fullName evidence="1">PilZ domain-containing protein</fullName>
    </recommendedName>
</protein>
<dbReference type="Proteomes" id="UP000095463">
    <property type="component" value="Unassembled WGS sequence"/>
</dbReference>
<dbReference type="Gene3D" id="2.40.10.220">
    <property type="entry name" value="predicted glycosyltransferase like domains"/>
    <property type="match status" value="1"/>
</dbReference>
<gene>
    <name evidence="2" type="ORF">VW23_011535</name>
</gene>
<dbReference type="GO" id="GO:0035438">
    <property type="term" value="F:cyclic-di-GMP binding"/>
    <property type="evidence" value="ECO:0007669"/>
    <property type="project" value="InterPro"/>
</dbReference>
<dbReference type="InterPro" id="IPR009875">
    <property type="entry name" value="PilZ_domain"/>
</dbReference>
<comment type="caution">
    <text evidence="2">The sequence shown here is derived from an EMBL/GenBank/DDBJ whole genome shotgun (WGS) entry which is preliminary data.</text>
</comment>
<keyword evidence="3" id="KW-1185">Reference proteome</keyword>
<dbReference type="Pfam" id="PF07238">
    <property type="entry name" value="PilZ"/>
    <property type="match status" value="1"/>
</dbReference>
<name>A0A1E5XV61_9HYPH</name>
<evidence type="ECO:0000313" key="3">
    <source>
        <dbReference type="Proteomes" id="UP000095463"/>
    </source>
</evidence>
<evidence type="ECO:0000259" key="1">
    <source>
        <dbReference type="Pfam" id="PF07238"/>
    </source>
</evidence>
<organism evidence="2 3">
    <name type="scientific">Devosia insulae DS-56</name>
    <dbReference type="NCBI Taxonomy" id="1116389"/>
    <lineage>
        <taxon>Bacteria</taxon>
        <taxon>Pseudomonadati</taxon>
        <taxon>Pseudomonadota</taxon>
        <taxon>Alphaproteobacteria</taxon>
        <taxon>Hyphomicrobiales</taxon>
        <taxon>Devosiaceae</taxon>
        <taxon>Devosia</taxon>
    </lineage>
</organism>
<sequence length="86" mass="9945">MRLEKRLSPRRNTIIEATIVFDGGRTRIRCIIRNLSETGAKLEVASVTRIPRTFDLVVEKVRPQACIVIWRSVKELGVQFRDPVIR</sequence>
<dbReference type="AlphaFoldDB" id="A0A1E5XV61"/>
<evidence type="ECO:0000313" key="2">
    <source>
        <dbReference type="EMBL" id="OEO32481.1"/>
    </source>
</evidence>
<proteinExistence type="predicted"/>
<dbReference type="OrthoDB" id="7188320at2"/>
<dbReference type="EMBL" id="LAJE02000072">
    <property type="protein sequence ID" value="OEO32481.1"/>
    <property type="molecule type" value="Genomic_DNA"/>
</dbReference>
<reference evidence="2 3" key="1">
    <citation type="journal article" date="2015" name="Genome Announc.">
        <title>Genome Assemblies of Three Soil-Associated Devosia species: D. insulae, D. limi, and D. soli.</title>
        <authorList>
            <person name="Hassan Y.I."/>
            <person name="Lepp D."/>
            <person name="Zhou T."/>
        </authorList>
    </citation>
    <scope>NUCLEOTIDE SEQUENCE [LARGE SCALE GENOMIC DNA]</scope>
    <source>
        <strain evidence="2 3">DS-56</strain>
    </source>
</reference>
<dbReference type="SUPFAM" id="SSF141371">
    <property type="entry name" value="PilZ domain-like"/>
    <property type="match status" value="1"/>
</dbReference>